<dbReference type="eggNOG" id="ENOG502SI7S">
    <property type="taxonomic scope" value="Eukaryota"/>
</dbReference>
<sequence>MQRPQKLKRLVLSGCVNLKKLPDLSTATNLEFIDVDGCKNLLEIPSYIQYLRNLYYLNLCGCEKLQNVPSLVQLESLKFLSLSYCYNLKIPPEIPEGIQNLRLNRCGLKAIAAFEKLQELLQLNKWYECLRFPHNLQKLSLNGCENLDSLPSLVDLKSLTLLDLSCCSNLTKLPNIPRGVQVLRLGNSGIEKLPSSISCLSSLVELELKEWRNLAETAIVKIPGDIFSLSSLLVLCLNNCKRLRVLPELPKQLRQLQALNCTSLETAKKSSSFAVVQEPNKYTYQFNYCNCFNLKQTSHCNIIADSLLRIKGIDKATEALEYIVGFPGSEVPEQFECKSEGSSISIKLPPHYNNSKDLGFAFYNGNQKDDNDKDFDRAICCYLEEKGEKYILESDHLFIWYTTESYCDNGNEVSFKFNCKDPSGVKLEIKNCGVHMIWIEQKESDPKQTVIAVPGSQSRFSGANIANN</sequence>
<proteinExistence type="predicted"/>
<dbReference type="AlphaFoldDB" id="B9SBU3"/>
<evidence type="ECO:0000256" key="2">
    <source>
        <dbReference type="ARBA" id="ARBA00022737"/>
    </source>
</evidence>
<evidence type="ECO:0000313" key="5">
    <source>
        <dbReference type="Proteomes" id="UP000008311"/>
    </source>
</evidence>
<evidence type="ECO:0000259" key="3">
    <source>
        <dbReference type="Pfam" id="PF20160"/>
    </source>
</evidence>
<keyword evidence="2" id="KW-0677">Repeat</keyword>
<dbReference type="InParanoid" id="B9SBU3"/>
<dbReference type="EMBL" id="EQ973917">
    <property type="protein sequence ID" value="EEF38921.1"/>
    <property type="molecule type" value="Genomic_DNA"/>
</dbReference>
<keyword evidence="5" id="KW-1185">Reference proteome</keyword>
<keyword evidence="1" id="KW-0433">Leucine-rich repeat</keyword>
<organism evidence="4 5">
    <name type="scientific">Ricinus communis</name>
    <name type="common">Castor bean</name>
    <dbReference type="NCBI Taxonomy" id="3988"/>
    <lineage>
        <taxon>Eukaryota</taxon>
        <taxon>Viridiplantae</taxon>
        <taxon>Streptophyta</taxon>
        <taxon>Embryophyta</taxon>
        <taxon>Tracheophyta</taxon>
        <taxon>Spermatophyta</taxon>
        <taxon>Magnoliopsida</taxon>
        <taxon>eudicotyledons</taxon>
        <taxon>Gunneridae</taxon>
        <taxon>Pentapetalae</taxon>
        <taxon>rosids</taxon>
        <taxon>fabids</taxon>
        <taxon>Malpighiales</taxon>
        <taxon>Euphorbiaceae</taxon>
        <taxon>Acalyphoideae</taxon>
        <taxon>Acalypheae</taxon>
        <taxon>Ricinus</taxon>
    </lineage>
</organism>
<name>B9SBU3_RICCO</name>
<protein>
    <recommendedName>
        <fullName evidence="3">C-JID domain-containing protein</fullName>
    </recommendedName>
</protein>
<accession>B9SBU3</accession>
<dbReference type="Pfam" id="PF20160">
    <property type="entry name" value="C-JID"/>
    <property type="match status" value="1"/>
</dbReference>
<reference evidence="5" key="1">
    <citation type="journal article" date="2010" name="Nat. Biotechnol.">
        <title>Draft genome sequence of the oilseed species Ricinus communis.</title>
        <authorList>
            <person name="Chan A.P."/>
            <person name="Crabtree J."/>
            <person name="Zhao Q."/>
            <person name="Lorenzi H."/>
            <person name="Orvis J."/>
            <person name="Puiu D."/>
            <person name="Melake-Berhan A."/>
            <person name="Jones K.M."/>
            <person name="Redman J."/>
            <person name="Chen G."/>
            <person name="Cahoon E.B."/>
            <person name="Gedil M."/>
            <person name="Stanke M."/>
            <person name="Haas B.J."/>
            <person name="Wortman J.R."/>
            <person name="Fraser-Liggett C.M."/>
            <person name="Ravel J."/>
            <person name="Rabinowicz P.D."/>
        </authorList>
    </citation>
    <scope>NUCLEOTIDE SEQUENCE [LARGE SCALE GENOMIC DNA]</scope>
    <source>
        <strain evidence="5">cv. Hale</strain>
    </source>
</reference>
<gene>
    <name evidence="4" type="ORF">RCOM_1044030</name>
</gene>
<dbReference type="Gene3D" id="3.80.10.10">
    <property type="entry name" value="Ribonuclease Inhibitor"/>
    <property type="match status" value="3"/>
</dbReference>
<dbReference type="InterPro" id="IPR045344">
    <property type="entry name" value="C-JID"/>
</dbReference>
<dbReference type="InterPro" id="IPR032675">
    <property type="entry name" value="LRR_dom_sf"/>
</dbReference>
<dbReference type="Proteomes" id="UP000008311">
    <property type="component" value="Unassembled WGS sequence"/>
</dbReference>
<dbReference type="SUPFAM" id="SSF52058">
    <property type="entry name" value="L domain-like"/>
    <property type="match status" value="1"/>
</dbReference>
<evidence type="ECO:0000256" key="1">
    <source>
        <dbReference type="ARBA" id="ARBA00022614"/>
    </source>
</evidence>
<evidence type="ECO:0000313" key="4">
    <source>
        <dbReference type="EMBL" id="EEF38921.1"/>
    </source>
</evidence>
<dbReference type="PANTHER" id="PTHR47186:SF63">
    <property type="entry name" value="C-JID DOMAIN-CONTAINING PROTEIN"/>
    <property type="match status" value="1"/>
</dbReference>
<dbReference type="PANTHER" id="PTHR47186">
    <property type="entry name" value="LEUCINE-RICH REPEAT-CONTAINING PROTEIN 57"/>
    <property type="match status" value="1"/>
</dbReference>
<feature type="domain" description="C-JID" evidence="3">
    <location>
        <begin position="326"/>
        <end position="441"/>
    </location>
</feature>